<comment type="caution">
    <text evidence="8">The sequence shown here is derived from an EMBL/GenBank/DDBJ whole genome shotgun (WGS) entry which is preliminary data.</text>
</comment>
<feature type="chain" id="PRO_5046227928" evidence="7">
    <location>
        <begin position="31"/>
        <end position="183"/>
    </location>
</feature>
<keyword evidence="4" id="KW-0689">Ribosomal protein</keyword>
<keyword evidence="5" id="KW-0496">Mitochondrion</keyword>
<feature type="non-terminal residue" evidence="8">
    <location>
        <position position="1"/>
    </location>
</feature>
<evidence type="ECO:0000256" key="2">
    <source>
        <dbReference type="ARBA" id="ARBA00010761"/>
    </source>
</evidence>
<protein>
    <submittedName>
        <fullName evidence="8">RT24A protein</fullName>
    </submittedName>
</protein>
<sequence>MGRTGLRICPVLSDVLFSMCVCLCLCAGRSEPVRRSTLNRAARVRVGKGDRPVTYEQAHPPHFIAHRKGWLSQHSSNLDGEEGAAKQTVEDVFTCKFILGTFRGCTANDVVIKQRGNVLAVCAPEILLPAGVQQDHPLALLQVSREVGDLRSSAQNDRCAFFEGCCVTSLRLSVQIVNSTARL</sequence>
<evidence type="ECO:0000256" key="1">
    <source>
        <dbReference type="ARBA" id="ARBA00004173"/>
    </source>
</evidence>
<dbReference type="EMBL" id="JAAWVQ010006955">
    <property type="protein sequence ID" value="MBN3270958.1"/>
    <property type="molecule type" value="Genomic_DNA"/>
</dbReference>
<evidence type="ECO:0000256" key="3">
    <source>
        <dbReference type="ARBA" id="ARBA00022946"/>
    </source>
</evidence>
<dbReference type="InterPro" id="IPR026146">
    <property type="entry name" value="Ribosomal_uS3m"/>
</dbReference>
<proteinExistence type="inferred from homology"/>
<comment type="similarity">
    <text evidence="2">Belongs to the universal ribosomal protein uS3 family.</text>
</comment>
<comment type="subcellular location">
    <subcellularLocation>
        <location evidence="1">Mitochondrion</location>
    </subcellularLocation>
</comment>
<reference evidence="8" key="1">
    <citation type="journal article" date="2021" name="Cell">
        <title>Tracing the genetic footprints of vertebrate landing in non-teleost ray-finned fishes.</title>
        <authorList>
            <person name="Bi X."/>
            <person name="Wang K."/>
            <person name="Yang L."/>
            <person name="Pan H."/>
            <person name="Jiang H."/>
            <person name="Wei Q."/>
            <person name="Fang M."/>
            <person name="Yu H."/>
            <person name="Zhu C."/>
            <person name="Cai Y."/>
            <person name="He Y."/>
            <person name="Gan X."/>
            <person name="Zeng H."/>
            <person name="Yu D."/>
            <person name="Zhu Y."/>
            <person name="Jiang H."/>
            <person name="Qiu Q."/>
            <person name="Yang H."/>
            <person name="Zhang Y.E."/>
            <person name="Wang W."/>
            <person name="Zhu M."/>
            <person name="He S."/>
            <person name="Zhang G."/>
        </authorList>
    </citation>
    <scope>NUCLEOTIDE SEQUENCE</scope>
    <source>
        <strain evidence="8">Pddl_001</strain>
    </source>
</reference>
<feature type="signal peptide" evidence="7">
    <location>
        <begin position="1"/>
        <end position="30"/>
    </location>
</feature>
<dbReference type="Pfam" id="PF14955">
    <property type="entry name" value="MRP-S24"/>
    <property type="match status" value="1"/>
</dbReference>
<keyword evidence="6" id="KW-0687">Ribonucleoprotein</keyword>
<evidence type="ECO:0000256" key="7">
    <source>
        <dbReference type="SAM" id="SignalP"/>
    </source>
</evidence>
<keyword evidence="3" id="KW-0809">Transit peptide</keyword>
<dbReference type="PANTHER" id="PTHR21244">
    <property type="entry name" value="MITOCHONDRIAL 28S RIBOSOMAL PROTEIN S24"/>
    <property type="match status" value="1"/>
</dbReference>
<feature type="non-terminal residue" evidence="8">
    <location>
        <position position="183"/>
    </location>
</feature>
<dbReference type="Proteomes" id="UP001166093">
    <property type="component" value="Unassembled WGS sequence"/>
</dbReference>
<accession>A0ABS2XA74</accession>
<name>A0ABS2XA74_POLSP</name>
<evidence type="ECO:0000313" key="9">
    <source>
        <dbReference type="Proteomes" id="UP001166093"/>
    </source>
</evidence>
<evidence type="ECO:0000256" key="6">
    <source>
        <dbReference type="ARBA" id="ARBA00023274"/>
    </source>
</evidence>
<dbReference type="PANTHER" id="PTHR21244:SF1">
    <property type="entry name" value="SMALL RIBOSOMAL SUBUNIT PROTEIN US3M"/>
    <property type="match status" value="1"/>
</dbReference>
<organism evidence="8 9">
    <name type="scientific">Polyodon spathula</name>
    <name type="common">North American paddlefish</name>
    <name type="synonym">Squalus spathula</name>
    <dbReference type="NCBI Taxonomy" id="7913"/>
    <lineage>
        <taxon>Eukaryota</taxon>
        <taxon>Metazoa</taxon>
        <taxon>Chordata</taxon>
        <taxon>Craniata</taxon>
        <taxon>Vertebrata</taxon>
        <taxon>Euteleostomi</taxon>
        <taxon>Actinopterygii</taxon>
        <taxon>Chondrostei</taxon>
        <taxon>Acipenseriformes</taxon>
        <taxon>Polyodontidae</taxon>
        <taxon>Polyodon</taxon>
    </lineage>
</organism>
<gene>
    <name evidence="8" type="primary">Mrps24a_0</name>
    <name evidence="8" type="ORF">GTO93_0010575</name>
</gene>
<evidence type="ECO:0000313" key="8">
    <source>
        <dbReference type="EMBL" id="MBN3270958.1"/>
    </source>
</evidence>
<evidence type="ECO:0000256" key="4">
    <source>
        <dbReference type="ARBA" id="ARBA00022980"/>
    </source>
</evidence>
<evidence type="ECO:0000256" key="5">
    <source>
        <dbReference type="ARBA" id="ARBA00023128"/>
    </source>
</evidence>
<keyword evidence="9" id="KW-1185">Reference proteome</keyword>
<keyword evidence="7" id="KW-0732">Signal</keyword>